<dbReference type="PANTHER" id="PTHR16166">
    <property type="entry name" value="VACUOLAR PROTEIN SORTING-ASSOCIATED PROTEIN VPS13"/>
    <property type="match status" value="1"/>
</dbReference>
<dbReference type="PANTHER" id="PTHR16166:SF93">
    <property type="entry name" value="INTERMEMBRANE LIPID TRANSFER PROTEIN VPS13"/>
    <property type="match status" value="1"/>
</dbReference>
<gene>
    <name evidence="2" type="ORF">O181_095569</name>
</gene>
<dbReference type="InterPro" id="IPR026847">
    <property type="entry name" value="VPS13"/>
</dbReference>
<name>A0A9Q3J5D9_9BASI</name>
<dbReference type="EMBL" id="AVOT02063002">
    <property type="protein sequence ID" value="MBW0555854.1"/>
    <property type="molecule type" value="Genomic_DNA"/>
</dbReference>
<organism evidence="2 3">
    <name type="scientific">Austropuccinia psidii MF-1</name>
    <dbReference type="NCBI Taxonomy" id="1389203"/>
    <lineage>
        <taxon>Eukaryota</taxon>
        <taxon>Fungi</taxon>
        <taxon>Dikarya</taxon>
        <taxon>Basidiomycota</taxon>
        <taxon>Pucciniomycotina</taxon>
        <taxon>Pucciniomycetes</taxon>
        <taxon>Pucciniales</taxon>
        <taxon>Sphaerophragmiaceae</taxon>
        <taxon>Austropuccinia</taxon>
    </lineage>
</organism>
<reference evidence="2" key="1">
    <citation type="submission" date="2021-03" db="EMBL/GenBank/DDBJ databases">
        <title>Draft genome sequence of rust myrtle Austropuccinia psidii MF-1, a brazilian biotype.</title>
        <authorList>
            <person name="Quecine M.C."/>
            <person name="Pachon D.M.R."/>
            <person name="Bonatelli M.L."/>
            <person name="Correr F.H."/>
            <person name="Franceschini L.M."/>
            <person name="Leite T.F."/>
            <person name="Margarido G.R.A."/>
            <person name="Almeida C.A."/>
            <person name="Ferrarezi J.A."/>
            <person name="Labate C.A."/>
        </authorList>
    </citation>
    <scope>NUCLEOTIDE SEQUENCE</scope>
    <source>
        <strain evidence="2">MF-1</strain>
    </source>
</reference>
<dbReference type="GO" id="GO:0045053">
    <property type="term" value="P:protein retention in Golgi apparatus"/>
    <property type="evidence" value="ECO:0007669"/>
    <property type="project" value="TreeGrafter"/>
</dbReference>
<evidence type="ECO:0008006" key="4">
    <source>
        <dbReference type="Google" id="ProtNLM"/>
    </source>
</evidence>
<comment type="caution">
    <text evidence="2">The sequence shown here is derived from an EMBL/GenBank/DDBJ whole genome shotgun (WGS) entry which is preliminary data.</text>
</comment>
<dbReference type="GO" id="GO:0006623">
    <property type="term" value="P:protein targeting to vacuole"/>
    <property type="evidence" value="ECO:0007669"/>
    <property type="project" value="TreeGrafter"/>
</dbReference>
<evidence type="ECO:0000313" key="2">
    <source>
        <dbReference type="EMBL" id="MBW0555854.1"/>
    </source>
</evidence>
<keyword evidence="3" id="KW-1185">Reference proteome</keyword>
<dbReference type="AlphaFoldDB" id="A0A9Q3J5D9"/>
<dbReference type="OrthoDB" id="428159at2759"/>
<accession>A0A9Q3J5D9</accession>
<comment type="similarity">
    <text evidence="1">Belongs to the VPS13 family.</text>
</comment>
<dbReference type="GO" id="GO:0007005">
    <property type="term" value="P:mitochondrion organization"/>
    <property type="evidence" value="ECO:0007669"/>
    <property type="project" value="TreeGrafter"/>
</dbReference>
<proteinExistence type="inferred from homology"/>
<dbReference type="GO" id="GO:0045324">
    <property type="term" value="P:late endosome to vacuole transport"/>
    <property type="evidence" value="ECO:0007669"/>
    <property type="project" value="TreeGrafter"/>
</dbReference>
<sequence length="194" mass="20701">MAIRTISGGPLTLNQLKVENARMSQGQLMTRLIQHYQNKELSQLYHVIPSADFLGNPAGLFNSVSSGVQDLFYEPLNGVVLHGTSELGVGIAQGAASLVKKSAFGVTDSISKITGSVSKGLSAAALNSNWAHKRQRFQFLNRNKVNALVTGTSAFVGSLASSISGIAVRLIFFSFCNGISSFKNLELCYADEAN</sequence>
<dbReference type="Proteomes" id="UP000765509">
    <property type="component" value="Unassembled WGS sequence"/>
</dbReference>
<protein>
    <recommendedName>
        <fullName evidence="4">Vacuolar protein sorting-associated protein 13 DH-like domain-containing protein</fullName>
    </recommendedName>
</protein>
<evidence type="ECO:0000313" key="3">
    <source>
        <dbReference type="Proteomes" id="UP000765509"/>
    </source>
</evidence>
<evidence type="ECO:0000256" key="1">
    <source>
        <dbReference type="ARBA" id="ARBA00006545"/>
    </source>
</evidence>